<dbReference type="PANTHER" id="PTHR32024">
    <property type="entry name" value="TRK SYSTEM POTASSIUM UPTAKE PROTEIN TRKG-RELATED"/>
    <property type="match status" value="1"/>
</dbReference>
<dbReference type="InterPro" id="IPR004772">
    <property type="entry name" value="TrkH"/>
</dbReference>
<dbReference type="EMBL" id="FWWR01000009">
    <property type="protein sequence ID" value="SMB83067.1"/>
    <property type="molecule type" value="Genomic_DNA"/>
</dbReference>
<protein>
    <submittedName>
        <fullName evidence="11">Trk system potassium uptake protein TrkH</fullName>
    </submittedName>
</protein>
<keyword evidence="5 10" id="KW-0812">Transmembrane</keyword>
<keyword evidence="4" id="KW-0633">Potassium transport</keyword>
<evidence type="ECO:0000256" key="6">
    <source>
        <dbReference type="ARBA" id="ARBA00022958"/>
    </source>
</evidence>
<feature type="transmembrane region" description="Helical" evidence="10">
    <location>
        <begin position="304"/>
        <end position="323"/>
    </location>
</feature>
<evidence type="ECO:0000256" key="5">
    <source>
        <dbReference type="ARBA" id="ARBA00022692"/>
    </source>
</evidence>
<evidence type="ECO:0000256" key="2">
    <source>
        <dbReference type="ARBA" id="ARBA00022448"/>
    </source>
</evidence>
<keyword evidence="12" id="KW-1185">Reference proteome</keyword>
<accession>A0A1W1UPQ3</accession>
<dbReference type="Proteomes" id="UP000192368">
    <property type="component" value="Unassembled WGS sequence"/>
</dbReference>
<evidence type="ECO:0000256" key="9">
    <source>
        <dbReference type="ARBA" id="ARBA00023136"/>
    </source>
</evidence>
<dbReference type="AlphaFoldDB" id="A0A1W1UPQ3"/>
<evidence type="ECO:0000256" key="10">
    <source>
        <dbReference type="SAM" id="Phobius"/>
    </source>
</evidence>
<evidence type="ECO:0000256" key="4">
    <source>
        <dbReference type="ARBA" id="ARBA00022538"/>
    </source>
</evidence>
<keyword evidence="9 10" id="KW-0472">Membrane</keyword>
<proteinExistence type="predicted"/>
<dbReference type="OrthoDB" id="9810952at2"/>
<feature type="transmembrane region" description="Helical" evidence="10">
    <location>
        <begin position="343"/>
        <end position="364"/>
    </location>
</feature>
<sequence length="440" mass="47790">MYKLFHNPPMIIGLSFLFVILFGAVLLNTPEASVSGERIGFVNALFTASSATCVTGLIVVNTASYFSVMGKVVILALIQIGGMGTMVLFSLIAMLFNFKIGLRERILIKEQLNQDTLSGLVKLTKSVIKISLFIELVGALILSIRFIPIYGLEKGIAFSIFHSISAFCNAGFDIIGDSLMSYPTDLILNLTIAVLIILGGLGFTVFIDIMRKRSIKRTSLHTKMVLIVTSILLVLGTVFFYLIEREGTLINYAEADKWLISFFQSTISRTAGFNSVDMGVVHYSTAVILMILMFIGGSPASTAGGLKTTTFGVILFTTISVFKGERDVVFLKRTIPRDTVSKAIAITVIYLGAVIITTLLITIVEVDKFNLLDVLFETISAFATVGISRGITSELSAASKIIITVSMYLGRVGPATLAVALMKRRKTVLYKYAEGDIVVG</sequence>
<name>A0A1W1UPQ3_PEPAS</name>
<evidence type="ECO:0000256" key="3">
    <source>
        <dbReference type="ARBA" id="ARBA00022475"/>
    </source>
</evidence>
<keyword evidence="7 10" id="KW-1133">Transmembrane helix</keyword>
<dbReference type="Pfam" id="PF02386">
    <property type="entry name" value="TrkH"/>
    <property type="match status" value="1"/>
</dbReference>
<evidence type="ECO:0000256" key="8">
    <source>
        <dbReference type="ARBA" id="ARBA00023065"/>
    </source>
</evidence>
<feature type="transmembrane region" description="Helical" evidence="10">
    <location>
        <begin position="6"/>
        <end position="27"/>
    </location>
</feature>
<dbReference type="PANTHER" id="PTHR32024:SF1">
    <property type="entry name" value="KTR SYSTEM POTASSIUM UPTAKE PROTEIN B"/>
    <property type="match status" value="1"/>
</dbReference>
<evidence type="ECO:0000313" key="11">
    <source>
        <dbReference type="EMBL" id="SMB83067.1"/>
    </source>
</evidence>
<dbReference type="InterPro" id="IPR003445">
    <property type="entry name" value="Cat_transpt"/>
</dbReference>
<feature type="transmembrane region" description="Helical" evidence="10">
    <location>
        <begin position="186"/>
        <end position="210"/>
    </location>
</feature>
<keyword evidence="2" id="KW-0813">Transport</keyword>
<feature type="transmembrane region" description="Helical" evidence="10">
    <location>
        <begin position="72"/>
        <end position="96"/>
    </location>
</feature>
<organism evidence="11 12">
    <name type="scientific">Peptoniphilus asaccharolyticus DSM 20463</name>
    <dbReference type="NCBI Taxonomy" id="573058"/>
    <lineage>
        <taxon>Bacteria</taxon>
        <taxon>Bacillati</taxon>
        <taxon>Bacillota</taxon>
        <taxon>Tissierellia</taxon>
        <taxon>Tissierellales</taxon>
        <taxon>Peptoniphilaceae</taxon>
        <taxon>Peptoniphilus</taxon>
    </lineage>
</organism>
<dbReference type="GO" id="GO:0015379">
    <property type="term" value="F:potassium:chloride symporter activity"/>
    <property type="evidence" value="ECO:0007669"/>
    <property type="project" value="InterPro"/>
</dbReference>
<feature type="transmembrane region" description="Helical" evidence="10">
    <location>
        <begin position="222"/>
        <end position="243"/>
    </location>
</feature>
<dbReference type="STRING" id="573058.SAMN00017477_0523"/>
<dbReference type="NCBIfam" id="TIGR00933">
    <property type="entry name" value="2a38"/>
    <property type="match status" value="1"/>
</dbReference>
<evidence type="ECO:0000313" key="12">
    <source>
        <dbReference type="Proteomes" id="UP000192368"/>
    </source>
</evidence>
<feature type="transmembrane region" description="Helical" evidence="10">
    <location>
        <begin position="39"/>
        <end position="60"/>
    </location>
</feature>
<keyword evidence="3" id="KW-1003">Cell membrane</keyword>
<dbReference type="GO" id="GO:0005886">
    <property type="term" value="C:plasma membrane"/>
    <property type="evidence" value="ECO:0007669"/>
    <property type="project" value="UniProtKB-SubCell"/>
</dbReference>
<feature type="transmembrane region" description="Helical" evidence="10">
    <location>
        <begin position="132"/>
        <end position="152"/>
    </location>
</feature>
<reference evidence="12" key="1">
    <citation type="submission" date="2017-04" db="EMBL/GenBank/DDBJ databases">
        <authorList>
            <person name="Varghese N."/>
            <person name="Submissions S."/>
        </authorList>
    </citation>
    <scope>NUCLEOTIDE SEQUENCE [LARGE SCALE GENOMIC DNA]</scope>
    <source>
        <strain evidence="12">DSM 20463</strain>
    </source>
</reference>
<keyword evidence="6" id="KW-0630">Potassium</keyword>
<keyword evidence="8" id="KW-0406">Ion transport</keyword>
<evidence type="ECO:0000256" key="7">
    <source>
        <dbReference type="ARBA" id="ARBA00022989"/>
    </source>
</evidence>
<feature type="transmembrane region" description="Helical" evidence="10">
    <location>
        <begin position="397"/>
        <end position="421"/>
    </location>
</feature>
<gene>
    <name evidence="11" type="ORF">SAMN00017477_0523</name>
</gene>
<comment type="subcellular location">
    <subcellularLocation>
        <location evidence="1">Cell membrane</location>
        <topology evidence="1">Multi-pass membrane protein</topology>
    </subcellularLocation>
</comment>
<feature type="transmembrane region" description="Helical" evidence="10">
    <location>
        <begin position="280"/>
        <end position="297"/>
    </location>
</feature>
<evidence type="ECO:0000256" key="1">
    <source>
        <dbReference type="ARBA" id="ARBA00004651"/>
    </source>
</evidence>